<name>A0ABQ4DRF9_9CELL</name>
<feature type="transmembrane region" description="Helical" evidence="2">
    <location>
        <begin position="50"/>
        <end position="70"/>
    </location>
</feature>
<keyword evidence="2" id="KW-0812">Transmembrane</keyword>
<feature type="transmembrane region" description="Helical" evidence="2">
    <location>
        <begin position="21"/>
        <end position="44"/>
    </location>
</feature>
<reference evidence="3 4" key="1">
    <citation type="submission" date="2021-01" db="EMBL/GenBank/DDBJ databases">
        <title>Whole genome shotgun sequence of Cellulomonas phragmiteti NBRC 110785.</title>
        <authorList>
            <person name="Komaki H."/>
            <person name="Tamura T."/>
        </authorList>
    </citation>
    <scope>NUCLEOTIDE SEQUENCE [LARGE SCALE GENOMIC DNA]</scope>
    <source>
        <strain evidence="3 4">NBRC 110785</strain>
    </source>
</reference>
<sequence length="159" mass="16639">MTSLALRGGRSTGKEIDVSTFLRRALPTILVGGGLVLVSVGVLVDDGGSLVPHALLLVTTGGAAVLYRHLTCPPRPVRLPRVTSARVTPVVPTQRNAPHCVIPTQRPPLEAGTSLGAPVVEPDRRAHPPRARGVGHGGVRHCVVPRGQVPHQRRASDGS</sequence>
<keyword evidence="2" id="KW-0472">Membrane</keyword>
<evidence type="ECO:0000256" key="1">
    <source>
        <dbReference type="SAM" id="MobiDB-lite"/>
    </source>
</evidence>
<protein>
    <submittedName>
        <fullName evidence="3">Uncharacterized protein</fullName>
    </submittedName>
</protein>
<keyword evidence="4" id="KW-1185">Reference proteome</keyword>
<evidence type="ECO:0000313" key="4">
    <source>
        <dbReference type="Proteomes" id="UP000614741"/>
    </source>
</evidence>
<evidence type="ECO:0000256" key="2">
    <source>
        <dbReference type="SAM" id="Phobius"/>
    </source>
</evidence>
<evidence type="ECO:0000313" key="3">
    <source>
        <dbReference type="EMBL" id="GIG41936.1"/>
    </source>
</evidence>
<accession>A0ABQ4DRF9</accession>
<proteinExistence type="predicted"/>
<feature type="region of interest" description="Disordered" evidence="1">
    <location>
        <begin position="97"/>
        <end position="141"/>
    </location>
</feature>
<dbReference type="EMBL" id="BONP01000051">
    <property type="protein sequence ID" value="GIG41936.1"/>
    <property type="molecule type" value="Genomic_DNA"/>
</dbReference>
<comment type="caution">
    <text evidence="3">The sequence shown here is derived from an EMBL/GenBank/DDBJ whole genome shotgun (WGS) entry which is preliminary data.</text>
</comment>
<organism evidence="3 4">
    <name type="scientific">Cellulomonas phragmiteti</name>
    <dbReference type="NCBI Taxonomy" id="478780"/>
    <lineage>
        <taxon>Bacteria</taxon>
        <taxon>Bacillati</taxon>
        <taxon>Actinomycetota</taxon>
        <taxon>Actinomycetes</taxon>
        <taxon>Micrococcales</taxon>
        <taxon>Cellulomonadaceae</taxon>
        <taxon>Cellulomonas</taxon>
    </lineage>
</organism>
<gene>
    <name evidence="3" type="ORF">Cph01nite_36980</name>
</gene>
<keyword evidence="2" id="KW-1133">Transmembrane helix</keyword>
<dbReference type="Proteomes" id="UP000614741">
    <property type="component" value="Unassembled WGS sequence"/>
</dbReference>